<dbReference type="GeneTree" id="ENSGT01140000283894"/>
<dbReference type="Ensembl" id="ENSFALT00000041031.1">
    <property type="protein sequence ID" value="ENSFALP00000026331.1"/>
    <property type="gene ID" value="ENSFALG00000024870.1"/>
</dbReference>
<name>A0A803VUC5_FICAL</name>
<dbReference type="GO" id="GO:0005829">
    <property type="term" value="C:cytosol"/>
    <property type="evidence" value="ECO:0007669"/>
    <property type="project" value="UniProtKB-ARBA"/>
</dbReference>
<sequence length="237" mass="23520">FPNPGSAPSPAFPASQLILPQQILVQQIPGPSSADPSSADPSSAGPSSADPSSADPSSADPSWAGPSSADPSSADPSSADPSSAEPSSAEPSSAEPSSADPSWAGPSSADPSSADPSSADPSWAGPNPRAEKPPGSQVSAPPHPGRWDPLAGLVPGHPSTSVAPCHHCHHCRGHNSFIWGSSIPEGRGNPTGGFGSPVPWWGGRAVWGLFGLSPLSWPAGSEGTVSPLSLHWPGAGV</sequence>
<reference evidence="2" key="3">
    <citation type="submission" date="2025-09" db="UniProtKB">
        <authorList>
            <consortium name="Ensembl"/>
        </authorList>
    </citation>
    <scope>IDENTIFICATION</scope>
</reference>
<organism evidence="2 3">
    <name type="scientific">Ficedula albicollis</name>
    <name type="common">Collared flycatcher</name>
    <name type="synonym">Muscicapa albicollis</name>
    <dbReference type="NCBI Taxonomy" id="59894"/>
    <lineage>
        <taxon>Eukaryota</taxon>
        <taxon>Metazoa</taxon>
        <taxon>Chordata</taxon>
        <taxon>Craniata</taxon>
        <taxon>Vertebrata</taxon>
        <taxon>Euteleostomi</taxon>
        <taxon>Archelosauria</taxon>
        <taxon>Archosauria</taxon>
        <taxon>Dinosauria</taxon>
        <taxon>Saurischia</taxon>
        <taxon>Theropoda</taxon>
        <taxon>Coelurosauria</taxon>
        <taxon>Aves</taxon>
        <taxon>Neognathae</taxon>
        <taxon>Neoaves</taxon>
        <taxon>Telluraves</taxon>
        <taxon>Australaves</taxon>
        <taxon>Passeriformes</taxon>
        <taxon>Muscicapidae</taxon>
        <taxon>Ficedula</taxon>
    </lineage>
</organism>
<reference evidence="2 3" key="1">
    <citation type="journal article" date="2012" name="Nature">
        <title>The genomic landscape of species divergence in Ficedula flycatchers.</title>
        <authorList>
            <person name="Ellegren H."/>
            <person name="Smeds L."/>
            <person name="Burri R."/>
            <person name="Olason P.I."/>
            <person name="Backstrom N."/>
            <person name="Kawakami T."/>
            <person name="Kunstner A."/>
            <person name="Makinen H."/>
            <person name="Nadachowska-Brzyska K."/>
            <person name="Qvarnstrom A."/>
            <person name="Uebbing S."/>
            <person name="Wolf J.B."/>
        </authorList>
    </citation>
    <scope>NUCLEOTIDE SEQUENCE [LARGE SCALE GENOMIC DNA]</scope>
</reference>
<dbReference type="GO" id="GO:0045095">
    <property type="term" value="C:keratin filament"/>
    <property type="evidence" value="ECO:0007669"/>
    <property type="project" value="InterPro"/>
</dbReference>
<evidence type="ECO:0000313" key="3">
    <source>
        <dbReference type="Proteomes" id="UP000016665"/>
    </source>
</evidence>
<feature type="region of interest" description="Disordered" evidence="1">
    <location>
        <begin position="1"/>
        <end position="152"/>
    </location>
</feature>
<evidence type="ECO:0000313" key="2">
    <source>
        <dbReference type="Ensembl" id="ENSFALP00000026331.1"/>
    </source>
</evidence>
<proteinExistence type="predicted"/>
<feature type="compositionally biased region" description="Low complexity" evidence="1">
    <location>
        <begin position="12"/>
        <end position="126"/>
    </location>
</feature>
<feature type="compositionally biased region" description="Pro residues" evidence="1">
    <location>
        <begin position="1"/>
        <end position="11"/>
    </location>
</feature>
<dbReference type="AlphaFoldDB" id="A0A803VUC5"/>
<evidence type="ECO:0000256" key="1">
    <source>
        <dbReference type="SAM" id="MobiDB-lite"/>
    </source>
</evidence>
<protein>
    <submittedName>
        <fullName evidence="2">Uncharacterized protein</fullName>
    </submittedName>
</protein>
<keyword evidence="3" id="KW-1185">Reference proteome</keyword>
<dbReference type="Proteomes" id="UP000016665">
    <property type="component" value="Chromosome 18"/>
</dbReference>
<accession>A0A803VUC5</accession>
<reference evidence="2" key="2">
    <citation type="submission" date="2025-08" db="UniProtKB">
        <authorList>
            <consortium name="Ensembl"/>
        </authorList>
    </citation>
    <scope>IDENTIFICATION</scope>
</reference>